<reference evidence="3" key="1">
    <citation type="submission" date="2022-07" db="EMBL/GenBank/DDBJ databases">
        <title>Phylogenomic reconstructions and comparative analyses of Kickxellomycotina fungi.</title>
        <authorList>
            <person name="Reynolds N.K."/>
            <person name="Stajich J.E."/>
            <person name="Barry K."/>
            <person name="Grigoriev I.V."/>
            <person name="Crous P."/>
            <person name="Smith M.E."/>
        </authorList>
    </citation>
    <scope>NUCLEOTIDE SEQUENCE</scope>
    <source>
        <strain evidence="3">RSA 476</strain>
    </source>
</reference>
<dbReference type="SUPFAM" id="SSF56112">
    <property type="entry name" value="Protein kinase-like (PK-like)"/>
    <property type="match status" value="1"/>
</dbReference>
<dbReference type="AlphaFoldDB" id="A0A9W8IJH9"/>
<sequence length="445" mass="48698">MTKDDWPVFQIDKLVKGSIRNVVETLTEALAADILHRDISPGNIAIKDGTAYVIDWGCARLLCQPANLTLRAEIAKHWLFNWDKVLATEQDKDASTGTSLYMSTRLLLKAQTHSIYDDLESLFYTILNALSDRPRTGKTDVQPLGFRFYDSSNMAATRLMCVQSGSRFLEHFGIMSNESTLENILDAMRRLLFFDNGAHLGGRILDQKDFSRNFDDSAAKMFMSDKTVRGLLCMVGGKEEKQSPLTVEPATIITSAQRPVHDSKPVLLPTPPYSVHSAEQDTLSDDDNVGVDNTATRSSDSDAVPGSLSSARRGFLSTRSVPHFARQPDSPTSTLSTRTAIAIGTAQAAPSRIPTCPTSSRAGAVSANKSSVNASNVKCLSQQQIQTRSHSKTLANQSSNLTKENVGAVGKTKSKRVNPSKGVNKRISDSKSKDILQQPAKRRKH</sequence>
<comment type="caution">
    <text evidence="3">The sequence shown here is derived from an EMBL/GenBank/DDBJ whole genome shotgun (WGS) entry which is preliminary data.</text>
</comment>
<proteinExistence type="predicted"/>
<dbReference type="PROSITE" id="PS50011">
    <property type="entry name" value="PROTEIN_KINASE_DOM"/>
    <property type="match status" value="1"/>
</dbReference>
<dbReference type="InterPro" id="IPR040976">
    <property type="entry name" value="Pkinase_fungal"/>
</dbReference>
<dbReference type="GO" id="GO:0004672">
    <property type="term" value="F:protein kinase activity"/>
    <property type="evidence" value="ECO:0007669"/>
    <property type="project" value="InterPro"/>
</dbReference>
<dbReference type="Proteomes" id="UP001140074">
    <property type="component" value="Unassembled WGS sequence"/>
</dbReference>
<feature type="compositionally biased region" description="Polar residues" evidence="1">
    <location>
        <begin position="379"/>
        <end position="403"/>
    </location>
</feature>
<evidence type="ECO:0000313" key="3">
    <source>
        <dbReference type="EMBL" id="KAJ2861457.1"/>
    </source>
</evidence>
<evidence type="ECO:0000256" key="1">
    <source>
        <dbReference type="SAM" id="MobiDB-lite"/>
    </source>
</evidence>
<feature type="region of interest" description="Disordered" evidence="1">
    <location>
        <begin position="258"/>
        <end position="309"/>
    </location>
</feature>
<accession>A0A9W8IJH9</accession>
<evidence type="ECO:0000259" key="2">
    <source>
        <dbReference type="PROSITE" id="PS50011"/>
    </source>
</evidence>
<dbReference type="InterPro" id="IPR000719">
    <property type="entry name" value="Prot_kinase_dom"/>
</dbReference>
<dbReference type="PANTHER" id="PTHR11909">
    <property type="entry name" value="CASEIN KINASE-RELATED"/>
    <property type="match status" value="1"/>
</dbReference>
<dbReference type="InterPro" id="IPR011009">
    <property type="entry name" value="Kinase-like_dom_sf"/>
</dbReference>
<dbReference type="Pfam" id="PF17667">
    <property type="entry name" value="Pkinase_fungal"/>
    <property type="match status" value="1"/>
</dbReference>
<protein>
    <recommendedName>
        <fullName evidence="2">Protein kinase domain-containing protein</fullName>
    </recommendedName>
</protein>
<feature type="region of interest" description="Disordered" evidence="1">
    <location>
        <begin position="348"/>
        <end position="445"/>
    </location>
</feature>
<organism evidence="3 4">
    <name type="scientific">Coemansia aciculifera</name>
    <dbReference type="NCBI Taxonomy" id="417176"/>
    <lineage>
        <taxon>Eukaryota</taxon>
        <taxon>Fungi</taxon>
        <taxon>Fungi incertae sedis</taxon>
        <taxon>Zoopagomycota</taxon>
        <taxon>Kickxellomycotina</taxon>
        <taxon>Kickxellomycetes</taxon>
        <taxon>Kickxellales</taxon>
        <taxon>Kickxellaceae</taxon>
        <taxon>Coemansia</taxon>
    </lineage>
</organism>
<keyword evidence="4" id="KW-1185">Reference proteome</keyword>
<feature type="domain" description="Protein kinase" evidence="2">
    <location>
        <begin position="1"/>
        <end position="211"/>
    </location>
</feature>
<dbReference type="GO" id="GO:0005524">
    <property type="term" value="F:ATP binding"/>
    <property type="evidence" value="ECO:0007669"/>
    <property type="project" value="InterPro"/>
</dbReference>
<gene>
    <name evidence="3" type="ORF">GGH94_004894</name>
</gene>
<evidence type="ECO:0000313" key="4">
    <source>
        <dbReference type="Proteomes" id="UP001140074"/>
    </source>
</evidence>
<feature type="compositionally biased region" description="Low complexity" evidence="1">
    <location>
        <begin position="364"/>
        <end position="378"/>
    </location>
</feature>
<dbReference type="Gene3D" id="1.10.510.10">
    <property type="entry name" value="Transferase(Phosphotransferase) domain 1"/>
    <property type="match status" value="1"/>
</dbReference>
<name>A0A9W8IJH9_9FUNG</name>
<dbReference type="InterPro" id="IPR050235">
    <property type="entry name" value="CK1_Ser-Thr_kinase"/>
</dbReference>
<dbReference type="EMBL" id="JANBUY010000222">
    <property type="protein sequence ID" value="KAJ2861457.1"/>
    <property type="molecule type" value="Genomic_DNA"/>
</dbReference>